<proteinExistence type="predicted"/>
<gene>
    <name evidence="1" type="ORF">SDC9_132278</name>
</gene>
<organism evidence="1">
    <name type="scientific">bioreactor metagenome</name>
    <dbReference type="NCBI Taxonomy" id="1076179"/>
    <lineage>
        <taxon>unclassified sequences</taxon>
        <taxon>metagenomes</taxon>
        <taxon>ecological metagenomes</taxon>
    </lineage>
</organism>
<sequence>MQYRQFPLGTPATDVVQWLRRRPEKSATLLVTHKNLRQLNTRFYAECTDFQLARPLPSFEDFRSRALQDSTRLGKKLPELSEAQWRMGYEQHRSSLLDALDGALKDHLLQSGAVSAREWDQVQHDLVFIHDRLMDEDIAIRALARSEWTSYHPKVERLMSRGMAPAKLFEAIQALLPEGERFSLLATVNKPVASRVYAPAVESTSQIETRIP</sequence>
<accession>A0A645D6Q4</accession>
<dbReference type="AlphaFoldDB" id="A0A645D6Q4"/>
<evidence type="ECO:0000313" key="1">
    <source>
        <dbReference type="EMBL" id="MPM85200.1"/>
    </source>
</evidence>
<dbReference type="EMBL" id="VSSQ01033560">
    <property type="protein sequence ID" value="MPM85200.1"/>
    <property type="molecule type" value="Genomic_DNA"/>
</dbReference>
<protein>
    <submittedName>
        <fullName evidence="1">Uncharacterized protein</fullName>
    </submittedName>
</protein>
<comment type="caution">
    <text evidence="1">The sequence shown here is derived from an EMBL/GenBank/DDBJ whole genome shotgun (WGS) entry which is preliminary data.</text>
</comment>
<name>A0A645D6Q4_9ZZZZ</name>
<reference evidence="1" key="1">
    <citation type="submission" date="2019-08" db="EMBL/GenBank/DDBJ databases">
        <authorList>
            <person name="Kucharzyk K."/>
            <person name="Murdoch R.W."/>
            <person name="Higgins S."/>
            <person name="Loffler F."/>
        </authorList>
    </citation>
    <scope>NUCLEOTIDE SEQUENCE</scope>
</reference>